<evidence type="ECO:0000313" key="2">
    <source>
        <dbReference type="Proteomes" id="UP000790377"/>
    </source>
</evidence>
<dbReference type="EMBL" id="MU267847">
    <property type="protein sequence ID" value="KAH7908086.1"/>
    <property type="molecule type" value="Genomic_DNA"/>
</dbReference>
<comment type="caution">
    <text evidence="1">The sequence shown here is derived from an EMBL/GenBank/DDBJ whole genome shotgun (WGS) entry which is preliminary data.</text>
</comment>
<protein>
    <submittedName>
        <fullName evidence="1">Uncharacterized protein</fullName>
    </submittedName>
</protein>
<feature type="non-terminal residue" evidence="1">
    <location>
        <position position="357"/>
    </location>
</feature>
<evidence type="ECO:0000313" key="1">
    <source>
        <dbReference type="EMBL" id="KAH7908086.1"/>
    </source>
</evidence>
<organism evidence="1 2">
    <name type="scientific">Hygrophoropsis aurantiaca</name>
    <dbReference type="NCBI Taxonomy" id="72124"/>
    <lineage>
        <taxon>Eukaryota</taxon>
        <taxon>Fungi</taxon>
        <taxon>Dikarya</taxon>
        <taxon>Basidiomycota</taxon>
        <taxon>Agaricomycotina</taxon>
        <taxon>Agaricomycetes</taxon>
        <taxon>Agaricomycetidae</taxon>
        <taxon>Boletales</taxon>
        <taxon>Coniophorineae</taxon>
        <taxon>Hygrophoropsidaceae</taxon>
        <taxon>Hygrophoropsis</taxon>
    </lineage>
</organism>
<dbReference type="Proteomes" id="UP000790377">
    <property type="component" value="Unassembled WGS sequence"/>
</dbReference>
<sequence>MVSRARSTRISYLFSEKNGRGGDSAASQGFVKGNVAILPQDSVKLRDIIPPDRDEIQQAMCALFVGSDTRATRENIAKLRPVLVSKKIVRTLVNFLVENNRWYRSQNVRVSESNIDDLYDGDGDFGVPRAVELCFLPDERPANASASADYTDRGENLQRGEGDPFLLESVGYTDGDHSPVNYRLMKATALARCLDRTRYVQMRSGTRLIDDRDPGLLTWLFPHLDPFGIGGFHNPDRNEDQRISFGRQVLNLLSRDGPFEADPNFAYVCFNIIQRQQLNQDISFRVKSSQRYSIGRELYECGPVLTDLIRKWQTDVHAGANNAREKRALFILNQLKYAAKHVKGSTGYKLCRRNEIR</sequence>
<proteinExistence type="predicted"/>
<gene>
    <name evidence="1" type="ORF">BJ138DRAFT_983955</name>
</gene>
<name>A0ACB8A4V9_9AGAM</name>
<accession>A0ACB8A4V9</accession>
<reference evidence="1" key="1">
    <citation type="journal article" date="2021" name="New Phytol.">
        <title>Evolutionary innovations through gain and loss of genes in the ectomycorrhizal Boletales.</title>
        <authorList>
            <person name="Wu G."/>
            <person name="Miyauchi S."/>
            <person name="Morin E."/>
            <person name="Kuo A."/>
            <person name="Drula E."/>
            <person name="Varga T."/>
            <person name="Kohler A."/>
            <person name="Feng B."/>
            <person name="Cao Y."/>
            <person name="Lipzen A."/>
            <person name="Daum C."/>
            <person name="Hundley H."/>
            <person name="Pangilinan J."/>
            <person name="Johnson J."/>
            <person name="Barry K."/>
            <person name="LaButti K."/>
            <person name="Ng V."/>
            <person name="Ahrendt S."/>
            <person name="Min B."/>
            <person name="Choi I.G."/>
            <person name="Park H."/>
            <person name="Plett J.M."/>
            <person name="Magnuson J."/>
            <person name="Spatafora J.W."/>
            <person name="Nagy L.G."/>
            <person name="Henrissat B."/>
            <person name="Grigoriev I.V."/>
            <person name="Yang Z.L."/>
            <person name="Xu J."/>
            <person name="Martin F.M."/>
        </authorList>
    </citation>
    <scope>NUCLEOTIDE SEQUENCE</scope>
    <source>
        <strain evidence="1">ATCC 28755</strain>
    </source>
</reference>
<keyword evidence="2" id="KW-1185">Reference proteome</keyword>